<sequence length="959" mass="99875">MSPSKRTGISSGKAPSTTTPVSPSSMSPTDLRVLAQALSDQVQTLTTELQTAQDAQDQAASLHTTQLQTLRAQVHDQAMEIQGWEHRAASRSQDLRLLLADQAVEIRDLTERLDRASRQRDVMRDDNDHLLREMALAGSEIHQIQSQIHDLERDLEDSQTAGAAAGVSLDRLRDELRLTQEEVVTNDYVGSAHGGSTLGSARGGSPAPNPPPSSPDVALAQLSEELQDTKESLERASAGRDYALEEFVRMPRLRDEIQTKLADSELQRDKATTERALTELESKLRRMSDKLKKADATTAKLQDQLSAAQTQQQQLILERDRGLSERDRGLSERDLARRRLALVTAAVSDPLPPLSGPSQAASVSAPLPAAGSTSVSKAGSTPAPKTSVSPSKSDAGSKSGSTARSKSTSASKTGSAATSKAGVGSKAGSTAATSKSGSGPKTGSTASKTGSVAPSKTGSAVSKSGSTAKTGSTFKTGSTAGPSVTTPAVPRPASIGHPPARAGPGKGKAKRVIPPGCELGSSEDDEDEESDWSDGSGPPNRSSSKHTSSSGPYPFTLSDGGDDDDDDDDGSPEDSEEAQAAEDALEEDTRRALSQSRSEARRRSLSTPPPQVAGTAGSGGDTAGSAIQVDSDGGSGSDGGRGAPRGDGLLGSGGGGSPGGRSPGSGGGGSPHGGGSSGSPHGGGSPGSPHGGGSPGSPHGGGSPGSSHGGGSPGSVLIPAPPNSSLPGMLPVAPLGPDAAFIPGRRAPVAFATRDIEPWSAKKLNRVAVISMKITVLFPELPFRAEWIFLRTADAIPRAGYVDSLITRPLVEELTSAAPWDTLVTTPVDPGSTWLSNFNKQRGNRRSHVGRAWKRVLVILVLAIQDGWCDVDILLDPSFLHLPRRGDKVAWFPGSVSRQANLEDPNLHRPEPTSLLEALREIDEAEPWRIQFRGDLSQHPGRQIQRLVGKFFNVQPKTT</sequence>
<feature type="compositionally biased region" description="Acidic residues" evidence="2">
    <location>
        <begin position="521"/>
        <end position="532"/>
    </location>
</feature>
<feature type="compositionally biased region" description="Basic and acidic residues" evidence="2">
    <location>
        <begin position="317"/>
        <end position="331"/>
    </location>
</feature>
<protein>
    <submittedName>
        <fullName evidence="3">Uncharacterized protein</fullName>
    </submittedName>
</protein>
<dbReference type="AlphaFoldDB" id="A0A8S9V649"/>
<feature type="compositionally biased region" description="Polar residues" evidence="2">
    <location>
        <begin position="452"/>
        <end position="461"/>
    </location>
</feature>
<dbReference type="GO" id="GO:0003682">
    <property type="term" value="F:chromatin binding"/>
    <property type="evidence" value="ECO:0007669"/>
    <property type="project" value="TreeGrafter"/>
</dbReference>
<dbReference type="Proteomes" id="UP000704712">
    <property type="component" value="Unassembled WGS sequence"/>
</dbReference>
<feature type="compositionally biased region" description="Low complexity" evidence="2">
    <location>
        <begin position="396"/>
        <end position="451"/>
    </location>
</feature>
<keyword evidence="1" id="KW-0175">Coiled coil</keyword>
<dbReference type="PANTHER" id="PTHR43941">
    <property type="entry name" value="STRUCTURAL MAINTENANCE OF CHROMOSOMES PROTEIN 2"/>
    <property type="match status" value="1"/>
</dbReference>
<proteinExistence type="predicted"/>
<feature type="coiled-coil region" evidence="1">
    <location>
        <begin position="99"/>
        <end position="161"/>
    </location>
</feature>
<dbReference type="GO" id="GO:0007076">
    <property type="term" value="P:mitotic chromosome condensation"/>
    <property type="evidence" value="ECO:0007669"/>
    <property type="project" value="TreeGrafter"/>
</dbReference>
<evidence type="ECO:0000256" key="2">
    <source>
        <dbReference type="SAM" id="MobiDB-lite"/>
    </source>
</evidence>
<feature type="region of interest" description="Disordered" evidence="2">
    <location>
        <begin position="348"/>
        <end position="722"/>
    </location>
</feature>
<feature type="region of interest" description="Disordered" evidence="2">
    <location>
        <begin position="312"/>
        <end position="331"/>
    </location>
</feature>
<dbReference type="GO" id="GO:0000796">
    <property type="term" value="C:condensin complex"/>
    <property type="evidence" value="ECO:0007669"/>
    <property type="project" value="TreeGrafter"/>
</dbReference>
<feature type="compositionally biased region" description="Polar residues" evidence="2">
    <location>
        <begin position="1"/>
        <end position="14"/>
    </location>
</feature>
<organism evidence="3 4">
    <name type="scientific">Phytophthora infestans</name>
    <name type="common">Potato late blight agent</name>
    <name type="synonym">Botrytis infestans</name>
    <dbReference type="NCBI Taxonomy" id="4787"/>
    <lineage>
        <taxon>Eukaryota</taxon>
        <taxon>Sar</taxon>
        <taxon>Stramenopiles</taxon>
        <taxon>Oomycota</taxon>
        <taxon>Peronosporomycetes</taxon>
        <taxon>Peronosporales</taxon>
        <taxon>Peronosporaceae</taxon>
        <taxon>Phytophthora</taxon>
    </lineage>
</organism>
<name>A0A8S9V649_PHYIN</name>
<dbReference type="GO" id="GO:0000793">
    <property type="term" value="C:condensed chromosome"/>
    <property type="evidence" value="ECO:0007669"/>
    <property type="project" value="TreeGrafter"/>
</dbReference>
<evidence type="ECO:0000313" key="4">
    <source>
        <dbReference type="Proteomes" id="UP000704712"/>
    </source>
</evidence>
<feature type="compositionally biased region" description="Low complexity" evidence="2">
    <location>
        <begin position="462"/>
        <end position="481"/>
    </location>
</feature>
<dbReference type="PANTHER" id="PTHR43941:SF1">
    <property type="entry name" value="STRUCTURAL MAINTENANCE OF CHROMOSOMES PROTEIN 2"/>
    <property type="match status" value="1"/>
</dbReference>
<feature type="compositionally biased region" description="Gly residues" evidence="2">
    <location>
        <begin position="633"/>
        <end position="713"/>
    </location>
</feature>
<comment type="caution">
    <text evidence="3">The sequence shown here is derived from an EMBL/GenBank/DDBJ whole genome shotgun (WGS) entry which is preliminary data.</text>
</comment>
<feature type="compositionally biased region" description="Polar residues" evidence="2">
    <location>
        <begin position="539"/>
        <end position="551"/>
    </location>
</feature>
<feature type="region of interest" description="Disordered" evidence="2">
    <location>
        <begin position="187"/>
        <end position="216"/>
    </location>
</feature>
<dbReference type="EMBL" id="JAACNO010000443">
    <property type="protein sequence ID" value="KAF4147597.1"/>
    <property type="molecule type" value="Genomic_DNA"/>
</dbReference>
<evidence type="ECO:0000313" key="3">
    <source>
        <dbReference type="EMBL" id="KAF4147597.1"/>
    </source>
</evidence>
<feature type="compositionally biased region" description="Acidic residues" evidence="2">
    <location>
        <begin position="560"/>
        <end position="586"/>
    </location>
</feature>
<feature type="coiled-coil region" evidence="1">
    <location>
        <begin position="219"/>
        <end position="311"/>
    </location>
</feature>
<gene>
    <name evidence="3" type="ORF">GN958_ATG03213</name>
</gene>
<reference evidence="3" key="1">
    <citation type="submission" date="2020-03" db="EMBL/GenBank/DDBJ databases">
        <title>Hybrid Assembly of Korean Phytophthora infestans isolates.</title>
        <authorList>
            <person name="Prokchorchik M."/>
            <person name="Lee Y."/>
            <person name="Seo J."/>
            <person name="Cho J.-H."/>
            <person name="Park Y.-E."/>
            <person name="Jang D.-C."/>
            <person name="Im J.-S."/>
            <person name="Choi J.-G."/>
            <person name="Park H.-J."/>
            <person name="Lee G.-B."/>
            <person name="Lee Y.-G."/>
            <person name="Hong S.-Y."/>
            <person name="Cho K."/>
            <person name="Sohn K.H."/>
        </authorList>
    </citation>
    <scope>NUCLEOTIDE SEQUENCE</scope>
    <source>
        <strain evidence="3">KR_2_A2</strain>
    </source>
</reference>
<feature type="compositionally biased region" description="Low complexity" evidence="2">
    <location>
        <begin position="15"/>
        <end position="29"/>
    </location>
</feature>
<feature type="compositionally biased region" description="Polar residues" evidence="2">
    <location>
        <begin position="371"/>
        <end position="394"/>
    </location>
</feature>
<feature type="region of interest" description="Disordered" evidence="2">
    <location>
        <begin position="1"/>
        <end position="30"/>
    </location>
</feature>
<evidence type="ECO:0000256" key="1">
    <source>
        <dbReference type="SAM" id="Coils"/>
    </source>
</evidence>
<feature type="compositionally biased region" description="Low complexity" evidence="2">
    <location>
        <begin position="623"/>
        <end position="632"/>
    </location>
</feature>
<accession>A0A8S9V649</accession>
<dbReference type="GO" id="GO:0000785">
    <property type="term" value="C:chromatin"/>
    <property type="evidence" value="ECO:0007669"/>
    <property type="project" value="TreeGrafter"/>
</dbReference>